<evidence type="ECO:0000313" key="2">
    <source>
        <dbReference type="Proteomes" id="UP000001997"/>
    </source>
</evidence>
<dbReference type="EMBL" id="CH408158">
    <property type="protein sequence ID" value="EDK39699.2"/>
    <property type="molecule type" value="Genomic_DNA"/>
</dbReference>
<reference evidence="1 2" key="1">
    <citation type="journal article" date="2009" name="Nature">
        <title>Evolution of pathogenicity and sexual reproduction in eight Candida genomes.</title>
        <authorList>
            <person name="Butler G."/>
            <person name="Rasmussen M.D."/>
            <person name="Lin M.F."/>
            <person name="Santos M.A."/>
            <person name="Sakthikumar S."/>
            <person name="Munro C.A."/>
            <person name="Rheinbay E."/>
            <person name="Grabherr M."/>
            <person name="Forche A."/>
            <person name="Reedy J.L."/>
            <person name="Agrafioti I."/>
            <person name="Arnaud M.B."/>
            <person name="Bates S."/>
            <person name="Brown A.J."/>
            <person name="Brunke S."/>
            <person name="Costanzo M.C."/>
            <person name="Fitzpatrick D.A."/>
            <person name="de Groot P.W."/>
            <person name="Harris D."/>
            <person name="Hoyer L.L."/>
            <person name="Hube B."/>
            <person name="Klis F.M."/>
            <person name="Kodira C."/>
            <person name="Lennard N."/>
            <person name="Logue M.E."/>
            <person name="Martin R."/>
            <person name="Neiman A.M."/>
            <person name="Nikolaou E."/>
            <person name="Quail M.A."/>
            <person name="Quinn J."/>
            <person name="Santos M.C."/>
            <person name="Schmitzberger F.F."/>
            <person name="Sherlock G."/>
            <person name="Shah P."/>
            <person name="Silverstein K.A."/>
            <person name="Skrzypek M.S."/>
            <person name="Soll D."/>
            <person name="Staggs R."/>
            <person name="Stansfield I."/>
            <person name="Stumpf M.P."/>
            <person name="Sudbery P.E."/>
            <person name="Srikantha T."/>
            <person name="Zeng Q."/>
            <person name="Berman J."/>
            <person name="Berriman M."/>
            <person name="Heitman J."/>
            <person name="Gow N.A."/>
            <person name="Lorenz M.C."/>
            <person name="Birren B.W."/>
            <person name="Kellis M."/>
            <person name="Cuomo C.A."/>
        </authorList>
    </citation>
    <scope>NUCLEOTIDE SEQUENCE [LARGE SCALE GENOMIC DNA]</scope>
    <source>
        <strain evidence="2">ATCC 6260 / CBS 566 / DSM 6381 / JCM 1539 / NBRC 10279 / NRRL Y-324</strain>
    </source>
</reference>
<dbReference type="HOGENOM" id="CLU_1343703_0_0_1"/>
<name>A5DKJ6_PICGU</name>
<dbReference type="Proteomes" id="UP000001997">
    <property type="component" value="Unassembled WGS sequence"/>
</dbReference>
<evidence type="ECO:0000313" key="1">
    <source>
        <dbReference type="EMBL" id="EDK39699.2"/>
    </source>
</evidence>
<protein>
    <submittedName>
        <fullName evidence="1">Uncharacterized protein</fullName>
    </submittedName>
</protein>
<dbReference type="RefSeq" id="XP_001484416.2">
    <property type="nucleotide sequence ID" value="XM_001484366.1"/>
</dbReference>
<dbReference type="GeneID" id="5125933"/>
<keyword evidence="2" id="KW-1185">Reference proteome</keyword>
<gene>
    <name evidence="1" type="ORF">PGUG_03798</name>
</gene>
<organism evidence="1 2">
    <name type="scientific">Meyerozyma guilliermondii (strain ATCC 6260 / CBS 566 / DSM 6381 / JCM 1539 / NBRC 10279 / NRRL Y-324)</name>
    <name type="common">Yeast</name>
    <name type="synonym">Candida guilliermondii</name>
    <dbReference type="NCBI Taxonomy" id="294746"/>
    <lineage>
        <taxon>Eukaryota</taxon>
        <taxon>Fungi</taxon>
        <taxon>Dikarya</taxon>
        <taxon>Ascomycota</taxon>
        <taxon>Saccharomycotina</taxon>
        <taxon>Pichiomycetes</taxon>
        <taxon>Debaryomycetaceae</taxon>
        <taxon>Meyerozyma</taxon>
    </lineage>
</organism>
<dbReference type="KEGG" id="pgu:PGUG_03798"/>
<accession>A5DKJ6</accession>
<proteinExistence type="predicted"/>
<sequence length="204" mass="22374">MFFWLQLTKGQGNDSSRVLRDSLLDSSSLALFMNLISQQLLILCNVHTITKYQCNILQACSSSKYVAEGLDTNILVPVLWSFLDKLGHQVFALSVVEVHHLNSQLANPVLGPHKSLVLSHHHTLDSVHNTGAGAHGTWRQSGVHGAVFVNAALETTSVFQRRDLTMQSGRVLSETQVVATAENSAVFTDQGSTNRNSAFFVSWS</sequence>
<dbReference type="AlphaFoldDB" id="A5DKJ6"/>
<dbReference type="InParanoid" id="A5DKJ6"/>
<dbReference type="VEuPathDB" id="FungiDB:PGUG_03798"/>